<sequence length="280" mass="31927">MKTIVKYLLLHVLKHPAFARNSFFILALFLGSCNAFEFSPNQTSDRNSPVNLNEKNIAKLGRNADDTVTIAFTGDSQRFYAHIDRFVKKANTLPEIDFILLAGDISDFGLLQEFEWVNSRLAKLSKPYIGVIGNHDLVANGEVVFEKMFGPLNLSFVYDSIRFVTHNTNSLEYKFRKVPDMNWLGNALKPAANVKHIVTVSHVPPFSPDEFNTDLEGPYTRLLSQTPNLLVSLHGHVHEHRDFYPYDDHVRYITSYAYEQDAFVLLKIVDGKVLKSIIDY</sequence>
<dbReference type="Pfam" id="PF00149">
    <property type="entry name" value="Metallophos"/>
    <property type="match status" value="1"/>
</dbReference>
<dbReference type="PANTHER" id="PTHR43143:SF1">
    <property type="entry name" value="SERINE_THREONINE-PROTEIN PHOSPHATASE CPPED1"/>
    <property type="match status" value="1"/>
</dbReference>
<evidence type="ECO:0000256" key="1">
    <source>
        <dbReference type="SAM" id="SignalP"/>
    </source>
</evidence>
<accession>A0A916J9X5</accession>
<dbReference type="Gene3D" id="3.60.21.10">
    <property type="match status" value="1"/>
</dbReference>
<proteinExistence type="predicted"/>
<dbReference type="PROSITE" id="PS51257">
    <property type="entry name" value="PROKAR_LIPOPROTEIN"/>
    <property type="match status" value="1"/>
</dbReference>
<dbReference type="PANTHER" id="PTHR43143">
    <property type="entry name" value="METALLOPHOSPHOESTERASE, CALCINEURIN SUPERFAMILY"/>
    <property type="match status" value="1"/>
</dbReference>
<dbReference type="InterPro" id="IPR004843">
    <property type="entry name" value="Calcineurin-like_PHP"/>
</dbReference>
<dbReference type="SUPFAM" id="SSF56300">
    <property type="entry name" value="Metallo-dependent phosphatases"/>
    <property type="match status" value="1"/>
</dbReference>
<keyword evidence="1" id="KW-0732">Signal</keyword>
<reference evidence="3" key="1">
    <citation type="submission" date="2021-04" db="EMBL/GenBank/DDBJ databases">
        <authorList>
            <person name="Rodrigo-Torres L."/>
            <person name="Arahal R. D."/>
            <person name="Lucena T."/>
        </authorList>
    </citation>
    <scope>NUCLEOTIDE SEQUENCE</scope>
    <source>
        <strain evidence="3">CECT 9275</strain>
    </source>
</reference>
<dbReference type="GO" id="GO:0004115">
    <property type="term" value="F:3',5'-cyclic-AMP phosphodiesterase activity"/>
    <property type="evidence" value="ECO:0007669"/>
    <property type="project" value="UniProtKB-EC"/>
</dbReference>
<feature type="chain" id="PRO_5037964265" evidence="1">
    <location>
        <begin position="20"/>
        <end position="280"/>
    </location>
</feature>
<keyword evidence="3" id="KW-0378">Hydrolase</keyword>
<comment type="caution">
    <text evidence="3">The sequence shown here is derived from an EMBL/GenBank/DDBJ whole genome shotgun (WGS) entry which is preliminary data.</text>
</comment>
<feature type="signal peptide" evidence="1">
    <location>
        <begin position="1"/>
        <end position="19"/>
    </location>
</feature>
<protein>
    <submittedName>
        <fullName evidence="3">3',5'-cyclic adenosine monophosphate phosphodiesterase CpdA</fullName>
        <ecNumber evidence="3">3.1.4.53</ecNumber>
    </submittedName>
</protein>
<dbReference type="InterPro" id="IPR029052">
    <property type="entry name" value="Metallo-depent_PP-like"/>
</dbReference>
<evidence type="ECO:0000313" key="4">
    <source>
        <dbReference type="Proteomes" id="UP000680038"/>
    </source>
</evidence>
<dbReference type="AlphaFoldDB" id="A0A916J9X5"/>
<evidence type="ECO:0000313" key="3">
    <source>
        <dbReference type="EMBL" id="CAG4994181.1"/>
    </source>
</evidence>
<gene>
    <name evidence="3" type="primary">cpdA_3</name>
    <name evidence="3" type="ORF">DYBT9275_01338</name>
</gene>
<dbReference type="Proteomes" id="UP000680038">
    <property type="component" value="Unassembled WGS sequence"/>
</dbReference>
<feature type="domain" description="Calcineurin-like phosphoesterase" evidence="2">
    <location>
        <begin position="69"/>
        <end position="239"/>
    </location>
</feature>
<dbReference type="RefSeq" id="WP_215237999.1">
    <property type="nucleotide sequence ID" value="NZ_CAJRAF010000001.1"/>
</dbReference>
<dbReference type="InterPro" id="IPR051918">
    <property type="entry name" value="STPP_CPPED1"/>
</dbReference>
<name>A0A916J9X5_9BACT</name>
<evidence type="ECO:0000259" key="2">
    <source>
        <dbReference type="Pfam" id="PF00149"/>
    </source>
</evidence>
<organism evidence="3 4">
    <name type="scientific">Dyadobacter helix</name>
    <dbReference type="NCBI Taxonomy" id="2822344"/>
    <lineage>
        <taxon>Bacteria</taxon>
        <taxon>Pseudomonadati</taxon>
        <taxon>Bacteroidota</taxon>
        <taxon>Cytophagia</taxon>
        <taxon>Cytophagales</taxon>
        <taxon>Spirosomataceae</taxon>
        <taxon>Dyadobacter</taxon>
    </lineage>
</organism>
<keyword evidence="4" id="KW-1185">Reference proteome</keyword>
<dbReference type="EMBL" id="CAJRAF010000001">
    <property type="protein sequence ID" value="CAG4994181.1"/>
    <property type="molecule type" value="Genomic_DNA"/>
</dbReference>
<dbReference type="EC" id="3.1.4.53" evidence="3"/>